<accession>A0ACC0UPM6</accession>
<dbReference type="EMBL" id="CM047950">
    <property type="protein sequence ID" value="KAI9895990.1"/>
    <property type="molecule type" value="Genomic_DNA"/>
</dbReference>
<keyword evidence="2" id="KW-1185">Reference proteome</keyword>
<reference evidence="1" key="1">
    <citation type="submission" date="2022-10" db="EMBL/GenBank/DDBJ databases">
        <title>Complete Genome of Trichothecium roseum strain YXFP-22015, a Plant Pathogen Isolated from Citrus.</title>
        <authorList>
            <person name="Wang Y."/>
            <person name="Zhu L."/>
        </authorList>
    </citation>
    <scope>NUCLEOTIDE SEQUENCE</scope>
    <source>
        <strain evidence="1">YXFP-22015</strain>
    </source>
</reference>
<proteinExistence type="predicted"/>
<evidence type="ECO:0000313" key="1">
    <source>
        <dbReference type="EMBL" id="KAI9895990.1"/>
    </source>
</evidence>
<organism evidence="1 2">
    <name type="scientific">Trichothecium roseum</name>
    <dbReference type="NCBI Taxonomy" id="47278"/>
    <lineage>
        <taxon>Eukaryota</taxon>
        <taxon>Fungi</taxon>
        <taxon>Dikarya</taxon>
        <taxon>Ascomycota</taxon>
        <taxon>Pezizomycotina</taxon>
        <taxon>Sordariomycetes</taxon>
        <taxon>Hypocreomycetidae</taxon>
        <taxon>Hypocreales</taxon>
        <taxon>Hypocreales incertae sedis</taxon>
        <taxon>Trichothecium</taxon>
    </lineage>
</organism>
<evidence type="ECO:0000313" key="2">
    <source>
        <dbReference type="Proteomes" id="UP001163324"/>
    </source>
</evidence>
<comment type="caution">
    <text evidence="1">The sequence shown here is derived from an EMBL/GenBank/DDBJ whole genome shotgun (WGS) entry which is preliminary data.</text>
</comment>
<protein>
    <submittedName>
        <fullName evidence="1">Uncharacterized protein</fullName>
    </submittedName>
</protein>
<gene>
    <name evidence="1" type="ORF">N3K66_009059</name>
</gene>
<name>A0ACC0UPM6_9HYPO</name>
<sequence length="515" mass="59561">MMKQFKMEPISATQLVDDIKGIYLELVLLESNVAEVDAAQSTFQQTKLTRAQWKALINLHRTLLYEHHEFFVAINHPSSTVAIQKLSIKYAMPARLWRHGIHSFLELLRHRLPDSHEFMLTFIYCAYGILALLYEKIPAHEETWVECLGDLSRYRMVIEETDVSVREIWTNISRDWYQLASDRMPSVGRLYHHVAILARPYALQQLFYFLKSLSVAIPFPGARDAILWLFDPLIDGARVRYDAVDTATYTGISLACAMLGYGAEGDFVLRTISKHHIEADARKLQTRPSETFKQALSLTIKVYSIAVKRWDDPNTLSFTHVIFVFLWQMTSHPSIMEHIEEEFPWKLTALMLNFHIRYRKEKLAFAPECPICPATSSTNKNRPLPEDFCMREIAFSQDYYPPEFFKVQDLEEVEKSFETDSMEEVRKQRLLVLGRRIAEMETWLTWSEETNSFGVTKQFSGIEDVDVGIEDVDVGIDVVQPVNFLDTVNRSEVGFAKPPDPPMRDPEDDDTGESR</sequence>
<dbReference type="Proteomes" id="UP001163324">
    <property type="component" value="Chromosome 11"/>
</dbReference>